<gene>
    <name evidence="2" type="ORF">TCM_038802</name>
</gene>
<dbReference type="InterPro" id="IPR043502">
    <property type="entry name" value="DNA/RNA_pol_sf"/>
</dbReference>
<dbReference type="Proteomes" id="UP000026915">
    <property type="component" value="Chromosome 9"/>
</dbReference>
<sequence>MLTDKGHGRHDRGVSLARVETPTGGHVEDQALEVEIGHPVEEEMRTTETRAARDKSKRAKFKSHRDSKDVTRGMVGLLDSRVQGKIISPLCCALLIIKGIKVSAEKSLRKARGARGKGLVTPFKVDHMDLELKLSPNYANVDSHLKKLRIRDGDIPKTTFHMSFLGHIVSKNGMMVDLKKNEAMEKWPRLTSVTEIWSFLGLARYYKRFVKKSMGSLSHILVERRSLVQGMHELSDIGIRFEVDDTKALILMEGKDKCSLEALVDYLDKDLECKVSDNNDLGWEILKKAYVATNVVLPGTTKMYHDLIEWEGLKRNVVEFVAKCLVFQQVKVEHQKPTRFL</sequence>
<name>A0A061GQE4_THECC</name>
<dbReference type="InterPro" id="IPR043128">
    <property type="entry name" value="Rev_trsase/Diguanyl_cyclase"/>
</dbReference>
<organism evidence="2 3">
    <name type="scientific">Theobroma cacao</name>
    <name type="common">Cacao</name>
    <name type="synonym">Cocoa</name>
    <dbReference type="NCBI Taxonomy" id="3641"/>
    <lineage>
        <taxon>Eukaryota</taxon>
        <taxon>Viridiplantae</taxon>
        <taxon>Streptophyta</taxon>
        <taxon>Embryophyta</taxon>
        <taxon>Tracheophyta</taxon>
        <taxon>Spermatophyta</taxon>
        <taxon>Magnoliopsida</taxon>
        <taxon>eudicotyledons</taxon>
        <taxon>Gunneridae</taxon>
        <taxon>Pentapetalae</taxon>
        <taxon>rosids</taxon>
        <taxon>malvids</taxon>
        <taxon>Malvales</taxon>
        <taxon>Malvaceae</taxon>
        <taxon>Byttnerioideae</taxon>
        <taxon>Theobroma</taxon>
    </lineage>
</organism>
<dbReference type="InParanoid" id="A0A061GQE4"/>
<protein>
    <submittedName>
        <fullName evidence="2">Uncharacterized protein</fullName>
    </submittedName>
</protein>
<evidence type="ECO:0000256" key="1">
    <source>
        <dbReference type="SAM" id="MobiDB-lite"/>
    </source>
</evidence>
<dbReference type="PANTHER" id="PTHR37984">
    <property type="entry name" value="PROTEIN CBG26694"/>
    <property type="match status" value="1"/>
</dbReference>
<evidence type="ECO:0000313" key="2">
    <source>
        <dbReference type="EMBL" id="EOY31711.1"/>
    </source>
</evidence>
<dbReference type="AlphaFoldDB" id="A0A061GQE4"/>
<reference evidence="2 3" key="1">
    <citation type="journal article" date="2013" name="Genome Biol.">
        <title>The genome sequence of the most widely cultivated cacao type and its use to identify candidate genes regulating pod color.</title>
        <authorList>
            <person name="Motamayor J.C."/>
            <person name="Mockaitis K."/>
            <person name="Schmutz J."/>
            <person name="Haiminen N."/>
            <person name="Iii D.L."/>
            <person name="Cornejo O."/>
            <person name="Findley S.D."/>
            <person name="Zheng P."/>
            <person name="Utro F."/>
            <person name="Royaert S."/>
            <person name="Saski C."/>
            <person name="Jenkins J."/>
            <person name="Podicheti R."/>
            <person name="Zhao M."/>
            <person name="Scheffler B.E."/>
            <person name="Stack J.C."/>
            <person name="Feltus F.A."/>
            <person name="Mustiga G.M."/>
            <person name="Amores F."/>
            <person name="Phillips W."/>
            <person name="Marelli J.P."/>
            <person name="May G.D."/>
            <person name="Shapiro H."/>
            <person name="Ma J."/>
            <person name="Bustamante C.D."/>
            <person name="Schnell R.J."/>
            <person name="Main D."/>
            <person name="Gilbert D."/>
            <person name="Parida L."/>
            <person name="Kuhn D.N."/>
        </authorList>
    </citation>
    <scope>NUCLEOTIDE SEQUENCE [LARGE SCALE GENOMIC DNA]</scope>
    <source>
        <strain evidence="3">cv. Matina 1-6</strain>
    </source>
</reference>
<dbReference type="Gramene" id="EOY31711">
    <property type="protein sequence ID" value="EOY31711"/>
    <property type="gene ID" value="TCM_038802"/>
</dbReference>
<keyword evidence="3" id="KW-1185">Reference proteome</keyword>
<dbReference type="HOGENOM" id="CLU_961107_0_0_1"/>
<feature type="region of interest" description="Disordered" evidence="1">
    <location>
        <begin position="46"/>
        <end position="66"/>
    </location>
</feature>
<dbReference type="PANTHER" id="PTHR37984:SF5">
    <property type="entry name" value="PROTEIN NYNRIN-LIKE"/>
    <property type="match status" value="1"/>
</dbReference>
<dbReference type="eggNOG" id="KOG0017">
    <property type="taxonomic scope" value="Eukaryota"/>
</dbReference>
<dbReference type="Gene3D" id="3.30.70.270">
    <property type="match status" value="1"/>
</dbReference>
<dbReference type="InterPro" id="IPR050951">
    <property type="entry name" value="Retrovirus_Pol_polyprotein"/>
</dbReference>
<accession>A0A061GQE4</accession>
<dbReference type="EMBL" id="CM001887">
    <property type="protein sequence ID" value="EOY31711.1"/>
    <property type="molecule type" value="Genomic_DNA"/>
</dbReference>
<proteinExistence type="predicted"/>
<dbReference type="SUPFAM" id="SSF56672">
    <property type="entry name" value="DNA/RNA polymerases"/>
    <property type="match status" value="1"/>
</dbReference>
<evidence type="ECO:0000313" key="3">
    <source>
        <dbReference type="Proteomes" id="UP000026915"/>
    </source>
</evidence>